<dbReference type="GO" id="GO:0008233">
    <property type="term" value="F:peptidase activity"/>
    <property type="evidence" value="ECO:0007669"/>
    <property type="project" value="UniProtKB-KW"/>
</dbReference>
<evidence type="ECO:0000256" key="4">
    <source>
        <dbReference type="ARBA" id="ARBA00022801"/>
    </source>
</evidence>
<dbReference type="Gene3D" id="3.90.1680.10">
    <property type="entry name" value="SOS response associated peptidase-like"/>
    <property type="match status" value="1"/>
</dbReference>
<dbReference type="GO" id="GO:0016829">
    <property type="term" value="F:lyase activity"/>
    <property type="evidence" value="ECO:0007669"/>
    <property type="project" value="UniProtKB-KW"/>
</dbReference>
<name>A0A495IKS4_9MICO</name>
<evidence type="ECO:0000256" key="1">
    <source>
        <dbReference type="ARBA" id="ARBA00008136"/>
    </source>
</evidence>
<evidence type="ECO:0000256" key="7">
    <source>
        <dbReference type="ARBA" id="ARBA00023239"/>
    </source>
</evidence>
<dbReference type="PANTHER" id="PTHR13604">
    <property type="entry name" value="DC12-RELATED"/>
    <property type="match status" value="1"/>
</dbReference>
<evidence type="ECO:0000256" key="3">
    <source>
        <dbReference type="ARBA" id="ARBA00022763"/>
    </source>
</evidence>
<dbReference type="InterPro" id="IPR003738">
    <property type="entry name" value="SRAP"/>
</dbReference>
<keyword evidence="5" id="KW-0190">Covalent protein-DNA linkage</keyword>
<reference evidence="9 10" key="1">
    <citation type="submission" date="2018-10" db="EMBL/GenBank/DDBJ databases">
        <title>Sequencing the genomes of 1000 actinobacteria strains.</title>
        <authorList>
            <person name="Klenk H.-P."/>
        </authorList>
    </citation>
    <scope>NUCLEOTIDE SEQUENCE [LARGE SCALE GENOMIC DNA]</scope>
    <source>
        <strain evidence="9 10">DSM 17894</strain>
    </source>
</reference>
<protein>
    <recommendedName>
        <fullName evidence="8">Abasic site processing protein</fullName>
        <ecNumber evidence="8">3.4.-.-</ecNumber>
    </recommendedName>
</protein>
<evidence type="ECO:0000313" key="10">
    <source>
        <dbReference type="Proteomes" id="UP000280008"/>
    </source>
</evidence>
<comment type="caution">
    <text evidence="9">The sequence shown here is derived from an EMBL/GenBank/DDBJ whole genome shotgun (WGS) entry which is preliminary data.</text>
</comment>
<organism evidence="9 10">
    <name type="scientific">Frondihabitans australicus</name>
    <dbReference type="NCBI Taxonomy" id="386892"/>
    <lineage>
        <taxon>Bacteria</taxon>
        <taxon>Bacillati</taxon>
        <taxon>Actinomycetota</taxon>
        <taxon>Actinomycetes</taxon>
        <taxon>Micrococcales</taxon>
        <taxon>Microbacteriaceae</taxon>
        <taxon>Frondihabitans</taxon>
    </lineage>
</organism>
<keyword evidence="3" id="KW-0227">DNA damage</keyword>
<evidence type="ECO:0000256" key="5">
    <source>
        <dbReference type="ARBA" id="ARBA00023124"/>
    </source>
</evidence>
<dbReference type="EC" id="3.4.-.-" evidence="8"/>
<keyword evidence="4 8" id="KW-0378">Hydrolase</keyword>
<evidence type="ECO:0000256" key="2">
    <source>
        <dbReference type="ARBA" id="ARBA00022670"/>
    </source>
</evidence>
<dbReference type="InterPro" id="IPR036590">
    <property type="entry name" value="SRAP-like"/>
</dbReference>
<dbReference type="Proteomes" id="UP000280008">
    <property type="component" value="Unassembled WGS sequence"/>
</dbReference>
<proteinExistence type="inferred from homology"/>
<dbReference type="GO" id="GO:0106300">
    <property type="term" value="P:protein-DNA covalent cross-linking repair"/>
    <property type="evidence" value="ECO:0007669"/>
    <property type="project" value="InterPro"/>
</dbReference>
<dbReference type="OrthoDB" id="9782620at2"/>
<sequence length="237" mass="26062">MCGRFVVARATSDLLPELLEAVPSLADAPSLAANYNVAPTNPVAAVRERHGERELAQPRWGFVPGWYPDLKKRPQPINARIETVSTSGMFRKAFATGRCVIPADGYYEWVITEQGKQPHYIFDPDRGIAMAGIVTAWRDRSKSDDDPDRWVLSTAIITRDSHVAPGEVHDRMPACLSTDAIDAWLDPELVADDALALLDSASEAIAHDLTHYEVSKDANSVRNNGPQLIEPLPTPRA</sequence>
<dbReference type="GO" id="GO:0003697">
    <property type="term" value="F:single-stranded DNA binding"/>
    <property type="evidence" value="ECO:0007669"/>
    <property type="project" value="InterPro"/>
</dbReference>
<evidence type="ECO:0000313" key="9">
    <source>
        <dbReference type="EMBL" id="RKR75756.1"/>
    </source>
</evidence>
<keyword evidence="6" id="KW-0238">DNA-binding</keyword>
<comment type="similarity">
    <text evidence="1 8">Belongs to the SOS response-associated peptidase family.</text>
</comment>
<evidence type="ECO:0000256" key="6">
    <source>
        <dbReference type="ARBA" id="ARBA00023125"/>
    </source>
</evidence>
<gene>
    <name evidence="9" type="ORF">C8E83_2911</name>
</gene>
<keyword evidence="10" id="KW-1185">Reference proteome</keyword>
<dbReference type="AlphaFoldDB" id="A0A495IKS4"/>
<dbReference type="Pfam" id="PF02586">
    <property type="entry name" value="SRAP"/>
    <property type="match status" value="1"/>
</dbReference>
<evidence type="ECO:0000256" key="8">
    <source>
        <dbReference type="RuleBase" id="RU364100"/>
    </source>
</evidence>
<dbReference type="RefSeq" id="WP_121370517.1">
    <property type="nucleotide sequence ID" value="NZ_RBKS01000001.1"/>
</dbReference>
<keyword evidence="2 8" id="KW-0645">Protease</keyword>
<dbReference type="GO" id="GO:0006508">
    <property type="term" value="P:proteolysis"/>
    <property type="evidence" value="ECO:0007669"/>
    <property type="project" value="UniProtKB-KW"/>
</dbReference>
<dbReference type="EMBL" id="RBKS01000001">
    <property type="protein sequence ID" value="RKR75756.1"/>
    <property type="molecule type" value="Genomic_DNA"/>
</dbReference>
<dbReference type="SUPFAM" id="SSF143081">
    <property type="entry name" value="BB1717-like"/>
    <property type="match status" value="1"/>
</dbReference>
<dbReference type="PANTHER" id="PTHR13604:SF0">
    <property type="entry name" value="ABASIC SITE PROCESSING PROTEIN HMCES"/>
    <property type="match status" value="1"/>
</dbReference>
<keyword evidence="7" id="KW-0456">Lyase</keyword>
<accession>A0A495IKS4</accession>